<dbReference type="PANTHER" id="PTHR24198">
    <property type="entry name" value="ANKYRIN REPEAT AND PROTEIN KINASE DOMAIN-CONTAINING PROTEIN"/>
    <property type="match status" value="1"/>
</dbReference>
<dbReference type="PANTHER" id="PTHR24198:SF165">
    <property type="entry name" value="ANKYRIN REPEAT-CONTAINING PROTEIN-RELATED"/>
    <property type="match status" value="1"/>
</dbReference>
<dbReference type="PROSITE" id="PS50297">
    <property type="entry name" value="ANK_REP_REGION"/>
    <property type="match status" value="2"/>
</dbReference>
<dbReference type="Pfam" id="PF13637">
    <property type="entry name" value="Ank_4"/>
    <property type="match status" value="1"/>
</dbReference>
<dbReference type="InterPro" id="IPR002110">
    <property type="entry name" value="Ankyrin_rpt"/>
</dbReference>
<protein>
    <submittedName>
        <fullName evidence="5">Uncharacterized protein</fullName>
    </submittedName>
</protein>
<reference evidence="5 6" key="1">
    <citation type="journal article" date="2020" name="bioRxiv">
        <title>Metabolic contributions of an alphaproteobacterial endosymbiont in the apicomplexan Cardiosporidium cionae.</title>
        <authorList>
            <person name="Hunter E.S."/>
            <person name="Paight C.J."/>
            <person name="Lane C.E."/>
        </authorList>
    </citation>
    <scope>NUCLEOTIDE SEQUENCE [LARGE SCALE GENOMIC DNA]</scope>
    <source>
        <strain evidence="5">ESH_2018</strain>
    </source>
</reference>
<keyword evidence="6" id="KW-1185">Reference proteome</keyword>
<evidence type="ECO:0000313" key="5">
    <source>
        <dbReference type="EMBL" id="KAF8821556.1"/>
    </source>
</evidence>
<feature type="region of interest" description="Disordered" evidence="4">
    <location>
        <begin position="249"/>
        <end position="279"/>
    </location>
</feature>
<evidence type="ECO:0000313" key="6">
    <source>
        <dbReference type="Proteomes" id="UP000823046"/>
    </source>
</evidence>
<comment type="caution">
    <text evidence="5">The sequence shown here is derived from an EMBL/GenBank/DDBJ whole genome shotgun (WGS) entry which is preliminary data.</text>
</comment>
<dbReference type="Gene3D" id="1.25.40.20">
    <property type="entry name" value="Ankyrin repeat-containing domain"/>
    <property type="match status" value="1"/>
</dbReference>
<sequence>MEKRMSFPEGLDKIRYPTICKSEPIEEIIKILERNRDTLAKKTDEHGLTALSFAVQRIKEAESLQLLQWLVERFNADVHQLDNHQQNCLFYAAREGHLKCCAYLLECGIHINQVDNCGQTALFYAAREGRTEIVRLLVKRGCPLNQADIVHGETPLFYAAVNGRKETVEAMILELGANAAHLNFVGKTAASMARRINSRSTSLLLEQETKKALSAVECAGIASSMKEVSTKGTGTTACDLHPSVNAFGNGDLKVEGNISPGSQESQHPSSHSNEKRDSIEAKVTEAACGSLILQNQPVLDKNSEFSNPEHSAAKMMGYSKENDNVCNYAVGSESLENTTNLRDEGKISIARADRNGKRCLKRLQNGPLCSAATQLCCQSVSSFFNHLFSIPFLTKTFPKIVVLASFDYIFSIFYRKKYRLQYCEKDGKWKFPTAKKMQEFENRFPDIAIWTKDSQFLALPVSSDISMVLNPYL</sequence>
<feature type="repeat" description="ANK" evidence="3">
    <location>
        <begin position="151"/>
        <end position="184"/>
    </location>
</feature>
<evidence type="ECO:0000256" key="2">
    <source>
        <dbReference type="ARBA" id="ARBA00023043"/>
    </source>
</evidence>
<dbReference type="Proteomes" id="UP000823046">
    <property type="component" value="Unassembled WGS sequence"/>
</dbReference>
<dbReference type="SMART" id="SM00248">
    <property type="entry name" value="ANK"/>
    <property type="match status" value="4"/>
</dbReference>
<dbReference type="Pfam" id="PF12796">
    <property type="entry name" value="Ank_2"/>
    <property type="match status" value="1"/>
</dbReference>
<gene>
    <name evidence="5" type="ORF">IE077_001871</name>
</gene>
<keyword evidence="1" id="KW-0677">Repeat</keyword>
<dbReference type="InterPro" id="IPR036770">
    <property type="entry name" value="Ankyrin_rpt-contain_sf"/>
</dbReference>
<dbReference type="EMBL" id="JADAQX010000164">
    <property type="protein sequence ID" value="KAF8821556.1"/>
    <property type="molecule type" value="Genomic_DNA"/>
</dbReference>
<name>A0ABQ7JC16_9APIC</name>
<feature type="compositionally biased region" description="Polar residues" evidence="4">
    <location>
        <begin position="259"/>
        <end position="271"/>
    </location>
</feature>
<evidence type="ECO:0000256" key="1">
    <source>
        <dbReference type="ARBA" id="ARBA00022737"/>
    </source>
</evidence>
<evidence type="ECO:0000256" key="4">
    <source>
        <dbReference type="SAM" id="MobiDB-lite"/>
    </source>
</evidence>
<organism evidence="5 6">
    <name type="scientific">Cardiosporidium cionae</name>
    <dbReference type="NCBI Taxonomy" id="476202"/>
    <lineage>
        <taxon>Eukaryota</taxon>
        <taxon>Sar</taxon>
        <taxon>Alveolata</taxon>
        <taxon>Apicomplexa</taxon>
        <taxon>Aconoidasida</taxon>
        <taxon>Nephromycida</taxon>
        <taxon>Cardiosporidium</taxon>
    </lineage>
</organism>
<proteinExistence type="predicted"/>
<dbReference type="PROSITE" id="PS50088">
    <property type="entry name" value="ANK_REPEAT"/>
    <property type="match status" value="2"/>
</dbReference>
<keyword evidence="2 3" id="KW-0040">ANK repeat</keyword>
<accession>A0ABQ7JC16</accession>
<feature type="repeat" description="ANK" evidence="3">
    <location>
        <begin position="117"/>
        <end position="149"/>
    </location>
</feature>
<evidence type="ECO:0000256" key="3">
    <source>
        <dbReference type="PROSITE-ProRule" id="PRU00023"/>
    </source>
</evidence>
<dbReference type="SUPFAM" id="SSF48403">
    <property type="entry name" value="Ankyrin repeat"/>
    <property type="match status" value="1"/>
</dbReference>